<reference evidence="2 3" key="1">
    <citation type="journal article" date="2021" name="Comput. Struct. Biotechnol. J.">
        <title>De novo genome assembly of the potent medicinal plant Rehmannia glutinosa using nanopore technology.</title>
        <authorList>
            <person name="Ma L."/>
            <person name="Dong C."/>
            <person name="Song C."/>
            <person name="Wang X."/>
            <person name="Zheng X."/>
            <person name="Niu Y."/>
            <person name="Chen S."/>
            <person name="Feng W."/>
        </authorList>
    </citation>
    <scope>NUCLEOTIDE SEQUENCE [LARGE SCALE GENOMIC DNA]</scope>
    <source>
        <strain evidence="2">DH-2019</strain>
    </source>
</reference>
<dbReference type="InterPro" id="IPR034590">
    <property type="entry name" value="POLYCHOME/GIG1"/>
</dbReference>
<evidence type="ECO:0000313" key="2">
    <source>
        <dbReference type="EMBL" id="KAK6149194.1"/>
    </source>
</evidence>
<dbReference type="PANTHER" id="PTHR35119:SF1">
    <property type="entry name" value="PROTEIN POLYCHOME"/>
    <property type="match status" value="1"/>
</dbReference>
<sequence length="270" mass="29593">MPEARDRLSRQEDALATYSNRRRIFSGGRGNVGRVNPVAFVLEDDADDGQATGTPFRWRSTAMVGTPGPMGVASGRGSIGTPRIGRAANFGRPSPLTIGRENLSPVVVGNSRGRVGGRGRGSSILPAWYPRKPLRDITAIARAIERRRVHLGEGEGLQTESPILQDRRSHDPSASTSVVQLEHDISMISPYPTIGTRRCPPTIGKVPKILLNITNKNDGDSACLTPQKKLLNNIDTVEKVVMEELRMLKRTPSAKKAEREKRVRTLMSMR</sequence>
<dbReference type="PANTHER" id="PTHR35119">
    <property type="entry name" value="PROTEIN POLYCHOME"/>
    <property type="match status" value="1"/>
</dbReference>
<comment type="caution">
    <text evidence="2">The sequence shown here is derived from an EMBL/GenBank/DDBJ whole genome shotgun (WGS) entry which is preliminary data.</text>
</comment>
<protein>
    <submittedName>
        <fullName evidence="2">Uncharacterized protein</fullName>
    </submittedName>
</protein>
<keyword evidence="3" id="KW-1185">Reference proteome</keyword>
<evidence type="ECO:0000313" key="3">
    <source>
        <dbReference type="Proteomes" id="UP001318860"/>
    </source>
</evidence>
<gene>
    <name evidence="2" type="ORF">DH2020_016719</name>
</gene>
<organism evidence="2 3">
    <name type="scientific">Rehmannia glutinosa</name>
    <name type="common">Chinese foxglove</name>
    <dbReference type="NCBI Taxonomy" id="99300"/>
    <lineage>
        <taxon>Eukaryota</taxon>
        <taxon>Viridiplantae</taxon>
        <taxon>Streptophyta</taxon>
        <taxon>Embryophyta</taxon>
        <taxon>Tracheophyta</taxon>
        <taxon>Spermatophyta</taxon>
        <taxon>Magnoliopsida</taxon>
        <taxon>eudicotyledons</taxon>
        <taxon>Gunneridae</taxon>
        <taxon>Pentapetalae</taxon>
        <taxon>asterids</taxon>
        <taxon>lamiids</taxon>
        <taxon>Lamiales</taxon>
        <taxon>Orobanchaceae</taxon>
        <taxon>Rehmannieae</taxon>
        <taxon>Rehmannia</taxon>
    </lineage>
</organism>
<dbReference type="EMBL" id="JABTTQ020000009">
    <property type="protein sequence ID" value="KAK6149194.1"/>
    <property type="molecule type" value="Genomic_DNA"/>
</dbReference>
<feature type="region of interest" description="Disordered" evidence="1">
    <location>
        <begin position="156"/>
        <end position="176"/>
    </location>
</feature>
<proteinExistence type="predicted"/>
<accession>A0ABR0WSM0</accession>
<dbReference type="Proteomes" id="UP001318860">
    <property type="component" value="Unassembled WGS sequence"/>
</dbReference>
<name>A0ABR0WSM0_REHGL</name>
<evidence type="ECO:0000256" key="1">
    <source>
        <dbReference type="SAM" id="MobiDB-lite"/>
    </source>
</evidence>